<feature type="chain" id="PRO_5033367237" evidence="5">
    <location>
        <begin position="16"/>
        <end position="595"/>
    </location>
</feature>
<evidence type="ECO:0000313" key="8">
    <source>
        <dbReference type="EMBL" id="SVP95364.1"/>
    </source>
</evidence>
<evidence type="ECO:0000256" key="4">
    <source>
        <dbReference type="SAM" id="MobiDB-lite"/>
    </source>
</evidence>
<dbReference type="CDD" id="cd02619">
    <property type="entry name" value="Peptidase_C1"/>
    <property type="match status" value="1"/>
</dbReference>
<reference evidence="7" key="1">
    <citation type="submission" date="2018-07" db="EMBL/GenBank/DDBJ databases">
        <authorList>
            <person name="Quirk P.G."/>
            <person name="Krulwich T.A."/>
        </authorList>
    </citation>
    <scope>NUCLEOTIDE SEQUENCE</scope>
    <source>
        <strain evidence="7">Anand</strain>
    </source>
</reference>
<keyword evidence="7" id="KW-0645">Protease</keyword>
<feature type="signal peptide" evidence="5">
    <location>
        <begin position="1"/>
        <end position="15"/>
    </location>
</feature>
<dbReference type="GO" id="GO:0006508">
    <property type="term" value="P:proteolysis"/>
    <property type="evidence" value="ECO:0007669"/>
    <property type="project" value="UniProtKB-KW"/>
</dbReference>
<dbReference type="InterPro" id="IPR013128">
    <property type="entry name" value="Peptidase_C1A"/>
</dbReference>
<sequence>MNVLLILANLALIQGYKRNFNINLALVDDNGNIQINDVKLLNDSNVQNQPTNRVNANNTGYDNNHNSHQNNEVYPQYNARNDNLQHQRAPLNSQQTPPTNTRPPQPYNNRNTKTCVMNNINCALSGANGQKLEHCLSCANTIYSATDCNKYEPLSLISLFSKNTYAGGGNSLLELESEATDLTLEGLKPLNIKPKVSVHELLYSYDKNHLNTRDPYCNDYECMRLKDRNSCISRLYPQNQYGCGSCWIFANTLHLEILLCMESATKQIRRFSEMYIASCLSVNNRDPCKGGNTYDFSQIISQFEFIPSKDNVKYNVPVLNTCPRWDYSWINQKPKIELLSPKNNKLNSFKGFILIKREEYDDKNEFINLVKDMIKEKGSVVISMKGKSVLKPDHDGKKVLNLCHHGYGTHSMVIIGYGNYVNEYNETRRYWLIRNSWGPNWGDNGNFRLDIDGPGNCNGNVFEYAGNRYTKSYLLVVLNVKINKNMNKVKYGYVPQKLSKLSNGVTKKINVKYNNKVYSRLIFQEGKGLFLKFIIGQTSPELDCNRAFSINRDRNDECVEKCKRNLEMCKSYNIKDIGLCLFSIDKDYDCMMCGV</sequence>
<dbReference type="EMBL" id="UIVT01000004">
    <property type="protein sequence ID" value="SVP94580.1"/>
    <property type="molecule type" value="Genomic_DNA"/>
</dbReference>
<evidence type="ECO:0000259" key="6">
    <source>
        <dbReference type="SMART" id="SM00645"/>
    </source>
</evidence>
<evidence type="ECO:0000313" key="7">
    <source>
        <dbReference type="EMBL" id="SVP94580.1"/>
    </source>
</evidence>
<evidence type="ECO:0000256" key="1">
    <source>
        <dbReference type="ARBA" id="ARBA00008455"/>
    </source>
</evidence>
<feature type="region of interest" description="Disordered" evidence="4">
    <location>
        <begin position="44"/>
        <end position="73"/>
    </location>
</feature>
<dbReference type="InterPro" id="IPR038765">
    <property type="entry name" value="Papain-like_cys_pep_sf"/>
</dbReference>
<organism evidence="7">
    <name type="scientific">Theileria annulata</name>
    <dbReference type="NCBI Taxonomy" id="5874"/>
    <lineage>
        <taxon>Eukaryota</taxon>
        <taxon>Sar</taxon>
        <taxon>Alveolata</taxon>
        <taxon>Apicomplexa</taxon>
        <taxon>Aconoidasida</taxon>
        <taxon>Piroplasmida</taxon>
        <taxon>Theileriidae</taxon>
        <taxon>Theileria</taxon>
    </lineage>
</organism>
<evidence type="ECO:0000256" key="5">
    <source>
        <dbReference type="SAM" id="SignalP"/>
    </source>
</evidence>
<dbReference type="VEuPathDB" id="PiroplasmaDB:TA10955"/>
<evidence type="ECO:0000256" key="2">
    <source>
        <dbReference type="ARBA" id="ARBA00023145"/>
    </source>
</evidence>
<dbReference type="SMART" id="SM00645">
    <property type="entry name" value="Pept_C1"/>
    <property type="match status" value="1"/>
</dbReference>
<keyword evidence="2" id="KW-0865">Zymogen</keyword>
<dbReference type="PROSITE" id="PS00639">
    <property type="entry name" value="THIOL_PROTEASE_HIS"/>
    <property type="match status" value="1"/>
</dbReference>
<dbReference type="PANTHER" id="PTHR12411">
    <property type="entry name" value="CYSTEINE PROTEASE FAMILY C1-RELATED"/>
    <property type="match status" value="1"/>
</dbReference>
<comment type="similarity">
    <text evidence="1">Belongs to the peptidase C1 family.</text>
</comment>
<keyword evidence="7" id="KW-0378">Hydrolase</keyword>
<dbReference type="SUPFAM" id="SSF54001">
    <property type="entry name" value="Cysteine proteinases"/>
    <property type="match status" value="1"/>
</dbReference>
<accession>A0A3B0N3W3</accession>
<proteinExistence type="inferred from homology"/>
<dbReference type="AlphaFoldDB" id="A0A3B0N3W3"/>
<dbReference type="Gene3D" id="3.90.70.10">
    <property type="entry name" value="Cysteine proteinases"/>
    <property type="match status" value="1"/>
</dbReference>
<dbReference type="Pfam" id="PF00112">
    <property type="entry name" value="Peptidase_C1"/>
    <property type="match status" value="1"/>
</dbReference>
<keyword evidence="3" id="KW-0325">Glycoprotein</keyword>
<keyword evidence="5" id="KW-0732">Signal</keyword>
<gene>
    <name evidence="7" type="ORF">TAT_000352500</name>
    <name evidence="8" type="ORF">TAV_000352400</name>
</gene>
<dbReference type="InterPro" id="IPR025660">
    <property type="entry name" value="Pept_his_AS"/>
</dbReference>
<dbReference type="GO" id="GO:0008234">
    <property type="term" value="F:cysteine-type peptidase activity"/>
    <property type="evidence" value="ECO:0007669"/>
    <property type="project" value="InterPro"/>
</dbReference>
<dbReference type="PRINTS" id="PR00705">
    <property type="entry name" value="PAPAIN"/>
</dbReference>
<evidence type="ECO:0000256" key="3">
    <source>
        <dbReference type="ARBA" id="ARBA00023180"/>
    </source>
</evidence>
<protein>
    <submittedName>
        <fullName evidence="7">Papain-family cysteine protease, putative</fullName>
    </submittedName>
</protein>
<dbReference type="InterPro" id="IPR000668">
    <property type="entry name" value="Peptidase_C1A_C"/>
</dbReference>
<feature type="domain" description="Peptidase C1A papain C-terminal" evidence="6">
    <location>
        <begin position="219"/>
        <end position="467"/>
    </location>
</feature>
<name>A0A3B0N3W3_THEAN</name>
<dbReference type="EMBL" id="UIVS01000004">
    <property type="protein sequence ID" value="SVP95364.1"/>
    <property type="molecule type" value="Genomic_DNA"/>
</dbReference>